<evidence type="ECO:0000313" key="4">
    <source>
        <dbReference type="Proteomes" id="UP000321726"/>
    </source>
</evidence>
<reference evidence="1 4" key="2">
    <citation type="submission" date="2019-07" db="EMBL/GenBank/DDBJ databases">
        <title>Whole genome shotgun sequence of Halomonas cupida NBRC 102219.</title>
        <authorList>
            <person name="Hosoyama A."/>
            <person name="Uohara A."/>
            <person name="Ohji S."/>
            <person name="Ichikawa N."/>
        </authorList>
    </citation>
    <scope>NUCLEOTIDE SEQUENCE [LARGE SCALE GENOMIC DNA]</scope>
    <source>
        <strain evidence="1 4">NBRC 102219</strain>
    </source>
</reference>
<dbReference type="Proteomes" id="UP000184123">
    <property type="component" value="Unassembled WGS sequence"/>
</dbReference>
<dbReference type="AlphaFoldDB" id="A0A1M7G0P3"/>
<dbReference type="EMBL" id="FRCA01000005">
    <property type="protein sequence ID" value="SHM09843.1"/>
    <property type="molecule type" value="Genomic_DNA"/>
</dbReference>
<proteinExistence type="predicted"/>
<gene>
    <name evidence="1" type="ORF">HCU01_15530</name>
    <name evidence="2" type="ORF">SAMN05660971_02143</name>
</gene>
<reference evidence="2 3" key="1">
    <citation type="submission" date="2016-11" db="EMBL/GenBank/DDBJ databases">
        <authorList>
            <person name="Jaros S."/>
            <person name="Januszkiewicz K."/>
            <person name="Wedrychowicz H."/>
        </authorList>
    </citation>
    <scope>NUCLEOTIDE SEQUENCE [LARGE SCALE GENOMIC DNA]</scope>
    <source>
        <strain evidence="2 3">DSM 4740</strain>
    </source>
</reference>
<evidence type="ECO:0000313" key="2">
    <source>
        <dbReference type="EMBL" id="SHM09843.1"/>
    </source>
</evidence>
<protein>
    <submittedName>
        <fullName evidence="2">Uncharacterized protein</fullName>
    </submittedName>
</protein>
<organism evidence="2 3">
    <name type="scientific">Halomonas cupida</name>
    <dbReference type="NCBI Taxonomy" id="44933"/>
    <lineage>
        <taxon>Bacteria</taxon>
        <taxon>Pseudomonadati</taxon>
        <taxon>Pseudomonadota</taxon>
        <taxon>Gammaproteobacteria</taxon>
        <taxon>Oceanospirillales</taxon>
        <taxon>Halomonadaceae</taxon>
        <taxon>Halomonas</taxon>
    </lineage>
</organism>
<evidence type="ECO:0000313" key="1">
    <source>
        <dbReference type="EMBL" id="GEN23604.1"/>
    </source>
</evidence>
<name>A0A1M7G0P3_9GAMM</name>
<dbReference type="OrthoDB" id="6171523at2"/>
<dbReference type="Proteomes" id="UP000321726">
    <property type="component" value="Unassembled WGS sequence"/>
</dbReference>
<accession>A0A1M7G0P3</accession>
<dbReference type="RefSeq" id="WP_084541879.1">
    <property type="nucleotide sequence ID" value="NZ_BJXU01000052.1"/>
</dbReference>
<evidence type="ECO:0000313" key="3">
    <source>
        <dbReference type="Proteomes" id="UP000184123"/>
    </source>
</evidence>
<sequence length="202" mass="22795">MPRSATLGPHFRGRHFRDFHPRILLASLIMTAGLLTSNISAAVDFNTTEQQQHGMWQSLVVSLGSESHVRMIEHSSYSDAMLSVNATPGSCTQPWLEVRTSVGENQPLSERVNDVPADVLIGDHYTLTGRVELLTERGDDGLYLRFHDLDMPTLLQQMQDGQELHLRIRMTEDVDDYWFMTFSLEGAADALSRMKQLCFSRG</sequence>
<keyword evidence="4" id="KW-1185">Reference proteome</keyword>
<dbReference type="EMBL" id="BJXU01000052">
    <property type="protein sequence ID" value="GEN23604.1"/>
    <property type="molecule type" value="Genomic_DNA"/>
</dbReference>